<evidence type="ECO:0000313" key="3">
    <source>
        <dbReference type="Proteomes" id="UP000199558"/>
    </source>
</evidence>
<reference evidence="3" key="1">
    <citation type="submission" date="2016-06" db="EMBL/GenBank/DDBJ databases">
        <authorList>
            <person name="Varghese N."/>
            <person name="Submissions Spin"/>
        </authorList>
    </citation>
    <scope>NUCLEOTIDE SEQUENCE [LARGE SCALE GENOMIC DNA]</scope>
    <source>
        <strain evidence="3">DSM 45794</strain>
    </source>
</reference>
<evidence type="ECO:0000313" key="2">
    <source>
        <dbReference type="EMBL" id="SBT65027.1"/>
    </source>
</evidence>
<dbReference type="Proteomes" id="UP000199558">
    <property type="component" value="Unassembled WGS sequence"/>
</dbReference>
<proteinExistence type="predicted"/>
<protein>
    <submittedName>
        <fullName evidence="2">Uncharacterized protein</fullName>
    </submittedName>
</protein>
<organism evidence="2 3">
    <name type="scientific">Micromonospora sediminicola</name>
    <dbReference type="NCBI Taxonomy" id="946078"/>
    <lineage>
        <taxon>Bacteria</taxon>
        <taxon>Bacillati</taxon>
        <taxon>Actinomycetota</taxon>
        <taxon>Actinomycetes</taxon>
        <taxon>Micromonosporales</taxon>
        <taxon>Micromonosporaceae</taxon>
        <taxon>Micromonospora</taxon>
    </lineage>
</organism>
<accession>A0A1A9B815</accession>
<keyword evidence="1" id="KW-0812">Transmembrane</keyword>
<feature type="transmembrane region" description="Helical" evidence="1">
    <location>
        <begin position="96"/>
        <end position="122"/>
    </location>
</feature>
<evidence type="ECO:0000256" key="1">
    <source>
        <dbReference type="SAM" id="Phobius"/>
    </source>
</evidence>
<dbReference type="RefSeq" id="WP_091572390.1">
    <property type="nucleotide sequence ID" value="NZ_FLRH01000003.1"/>
</dbReference>
<gene>
    <name evidence="2" type="ORF">GA0070622_2017</name>
</gene>
<keyword evidence="1" id="KW-1133">Transmembrane helix</keyword>
<dbReference type="OrthoDB" id="4246695at2"/>
<keyword evidence="1" id="KW-0472">Membrane</keyword>
<dbReference type="EMBL" id="FLRH01000003">
    <property type="protein sequence ID" value="SBT65027.1"/>
    <property type="molecule type" value="Genomic_DNA"/>
</dbReference>
<dbReference type="AlphaFoldDB" id="A0A1A9B815"/>
<sequence length="127" mass="12855">MTTRRAVLGGLILAAATAGAWWAWLSWESGWTVDPETGAAGGPYAVRQVAAAVLTLVALAVAGGWWLNTWLVASVMTVAFTVPWAAHAAAGDDSGLWAIGAALVAIGTAIGATVVAGGAGWLRRRTA</sequence>
<name>A0A1A9B815_9ACTN</name>
<feature type="transmembrane region" description="Helical" evidence="1">
    <location>
        <begin position="44"/>
        <end position="63"/>
    </location>
</feature>
<feature type="transmembrane region" description="Helical" evidence="1">
    <location>
        <begin position="70"/>
        <end position="90"/>
    </location>
</feature>
<keyword evidence="3" id="KW-1185">Reference proteome</keyword>